<evidence type="ECO:0000313" key="2">
    <source>
        <dbReference type="Proteomes" id="UP000828390"/>
    </source>
</evidence>
<dbReference type="Proteomes" id="UP000828390">
    <property type="component" value="Unassembled WGS sequence"/>
</dbReference>
<reference evidence="1" key="1">
    <citation type="journal article" date="2019" name="bioRxiv">
        <title>The Genome of the Zebra Mussel, Dreissena polymorpha: A Resource for Invasive Species Research.</title>
        <authorList>
            <person name="McCartney M.A."/>
            <person name="Auch B."/>
            <person name="Kono T."/>
            <person name="Mallez S."/>
            <person name="Zhang Y."/>
            <person name="Obille A."/>
            <person name="Becker A."/>
            <person name="Abrahante J.E."/>
            <person name="Garbe J."/>
            <person name="Badalamenti J.P."/>
            <person name="Herman A."/>
            <person name="Mangelson H."/>
            <person name="Liachko I."/>
            <person name="Sullivan S."/>
            <person name="Sone E.D."/>
            <person name="Koren S."/>
            <person name="Silverstein K.A.T."/>
            <person name="Beckman K.B."/>
            <person name="Gohl D.M."/>
        </authorList>
    </citation>
    <scope>NUCLEOTIDE SEQUENCE</scope>
    <source>
        <strain evidence="1">Duluth1</strain>
        <tissue evidence="1">Whole animal</tissue>
    </source>
</reference>
<gene>
    <name evidence="1" type="ORF">DPMN_010058</name>
</gene>
<proteinExistence type="predicted"/>
<evidence type="ECO:0000313" key="1">
    <source>
        <dbReference type="EMBL" id="KAH3886057.1"/>
    </source>
</evidence>
<sequence length="61" mass="6407">MTYWVGLKGDAIGNTDRVGVGKGFIAASDRMRRGVDSIGNADRISAAGDRLGSSGSREIKH</sequence>
<comment type="caution">
    <text evidence="1">The sequence shown here is derived from an EMBL/GenBank/DDBJ whole genome shotgun (WGS) entry which is preliminary data.</text>
</comment>
<protein>
    <submittedName>
        <fullName evidence="1">Uncharacterized protein</fullName>
    </submittedName>
</protein>
<accession>A0A9D4MY37</accession>
<dbReference type="EMBL" id="JAIWYP010000001">
    <property type="protein sequence ID" value="KAH3886057.1"/>
    <property type="molecule type" value="Genomic_DNA"/>
</dbReference>
<name>A0A9D4MY37_DREPO</name>
<reference evidence="1" key="2">
    <citation type="submission" date="2020-11" db="EMBL/GenBank/DDBJ databases">
        <authorList>
            <person name="McCartney M.A."/>
            <person name="Auch B."/>
            <person name="Kono T."/>
            <person name="Mallez S."/>
            <person name="Becker A."/>
            <person name="Gohl D.M."/>
            <person name="Silverstein K.A.T."/>
            <person name="Koren S."/>
            <person name="Bechman K.B."/>
            <person name="Herman A."/>
            <person name="Abrahante J.E."/>
            <person name="Garbe J."/>
        </authorList>
    </citation>
    <scope>NUCLEOTIDE SEQUENCE</scope>
    <source>
        <strain evidence="1">Duluth1</strain>
        <tissue evidence="1">Whole animal</tissue>
    </source>
</reference>
<dbReference type="AlphaFoldDB" id="A0A9D4MY37"/>
<keyword evidence="2" id="KW-1185">Reference proteome</keyword>
<organism evidence="1 2">
    <name type="scientific">Dreissena polymorpha</name>
    <name type="common">Zebra mussel</name>
    <name type="synonym">Mytilus polymorpha</name>
    <dbReference type="NCBI Taxonomy" id="45954"/>
    <lineage>
        <taxon>Eukaryota</taxon>
        <taxon>Metazoa</taxon>
        <taxon>Spiralia</taxon>
        <taxon>Lophotrochozoa</taxon>
        <taxon>Mollusca</taxon>
        <taxon>Bivalvia</taxon>
        <taxon>Autobranchia</taxon>
        <taxon>Heteroconchia</taxon>
        <taxon>Euheterodonta</taxon>
        <taxon>Imparidentia</taxon>
        <taxon>Neoheterodontei</taxon>
        <taxon>Myida</taxon>
        <taxon>Dreissenoidea</taxon>
        <taxon>Dreissenidae</taxon>
        <taxon>Dreissena</taxon>
    </lineage>
</organism>